<evidence type="ECO:0000313" key="8">
    <source>
        <dbReference type="Proteomes" id="UP000256645"/>
    </source>
</evidence>
<dbReference type="AlphaFoldDB" id="A0A3D8QFM6"/>
<dbReference type="InterPro" id="IPR029058">
    <property type="entry name" value="AB_hydrolase_fold"/>
</dbReference>
<dbReference type="PANTHER" id="PTHR11802:SF189">
    <property type="entry name" value="CARBOXYPEPTIDASE"/>
    <property type="match status" value="1"/>
</dbReference>
<evidence type="ECO:0000256" key="5">
    <source>
        <dbReference type="ARBA" id="ARBA00022801"/>
    </source>
</evidence>
<keyword evidence="2" id="KW-0121">Carboxypeptidase</keyword>
<dbReference type="GO" id="GO:0004185">
    <property type="term" value="F:serine-type carboxypeptidase activity"/>
    <property type="evidence" value="ECO:0007669"/>
    <property type="project" value="InterPro"/>
</dbReference>
<accession>A0A3D8QFM6</accession>
<dbReference type="PRINTS" id="PR00724">
    <property type="entry name" value="CRBOXYPTASEC"/>
</dbReference>
<dbReference type="Gene3D" id="3.40.50.1820">
    <property type="entry name" value="alpha/beta hydrolase"/>
    <property type="match status" value="1"/>
</dbReference>
<evidence type="ECO:0000313" key="7">
    <source>
        <dbReference type="EMBL" id="RDW60527.1"/>
    </source>
</evidence>
<evidence type="ECO:0000256" key="1">
    <source>
        <dbReference type="ARBA" id="ARBA00009431"/>
    </source>
</evidence>
<comment type="similarity">
    <text evidence="1">Belongs to the peptidase S10 family.</text>
</comment>
<name>A0A3D8QFM6_9HELO</name>
<evidence type="ECO:0000256" key="3">
    <source>
        <dbReference type="ARBA" id="ARBA00022670"/>
    </source>
</evidence>
<dbReference type="OrthoDB" id="443318at2759"/>
<keyword evidence="8" id="KW-1185">Reference proteome</keyword>
<dbReference type="InterPro" id="IPR001563">
    <property type="entry name" value="Peptidase_S10"/>
</dbReference>
<dbReference type="Pfam" id="PF00450">
    <property type="entry name" value="Peptidase_S10"/>
    <property type="match status" value="1"/>
</dbReference>
<organism evidence="7 8">
    <name type="scientific">Coleophoma cylindrospora</name>
    <dbReference type="NCBI Taxonomy" id="1849047"/>
    <lineage>
        <taxon>Eukaryota</taxon>
        <taxon>Fungi</taxon>
        <taxon>Dikarya</taxon>
        <taxon>Ascomycota</taxon>
        <taxon>Pezizomycotina</taxon>
        <taxon>Leotiomycetes</taxon>
        <taxon>Helotiales</taxon>
        <taxon>Dermateaceae</taxon>
        <taxon>Coleophoma</taxon>
    </lineage>
</organism>
<dbReference type="PANTHER" id="PTHR11802">
    <property type="entry name" value="SERINE PROTEASE FAMILY S10 SERINE CARBOXYPEPTIDASE"/>
    <property type="match status" value="1"/>
</dbReference>
<sequence length="508" mass="56152">MGEGGPCLINDDYNSTTLNLWSWNNEVNMLYIDQPVQTGFSYDTLVNGTYDLLQEVYMPMDFSNGIPESNLSFRVGTFPSLNSSSTTQGSMRGAMALWHFMQVWTSHFPMKTPKNNKIGIWANSWGGFYSTISFSYFARQNELIKRQEGDNGISSIGHVLELDGIGIINGCIDPKLEALQYAEMAIHNPYGFKAYSDDIYQEAIQNFTKPEGCRDLLDKCRALAVVGDPNYNGDNQTVNEACGEAFIFCYEYVQGAYVVSANRSAFDMAAPVLDPFPDYKPAEYFNQAWVQAELGVPLNFTPTNSMVNAVYTTGVGDAMRSNITNLEYILGQGYKVAMVFGDRDYRCNWMGGEIDSLAAQWPYGDTFREAGYADLVTNSSYVGGLVRQAGNFSFSRVFQAGHVAMSYQPETVYRIFQRAMSGSDVATGMIPVAALHSDSKRYGKGKGTGIYRTTGSISVRNVTESMPPSPQLDCDIWDPIHRCSEQQMKAIADGSAVLVGAKVIEPAN</sequence>
<comment type="caution">
    <text evidence="7">The sequence shown here is derived from an EMBL/GenBank/DDBJ whole genome shotgun (WGS) entry which is preliminary data.</text>
</comment>
<dbReference type="SUPFAM" id="SSF53474">
    <property type="entry name" value="alpha/beta-Hydrolases"/>
    <property type="match status" value="1"/>
</dbReference>
<reference evidence="7 8" key="1">
    <citation type="journal article" date="2018" name="IMA Fungus">
        <title>IMA Genome-F 9: Draft genome sequence of Annulohypoxylon stygium, Aspergillus mulundensis, Berkeleyomyces basicola (syn. Thielaviopsis basicola), Ceratocystis smalleyi, two Cercospora beticola strains, Coleophoma cylindrospora, Fusarium fracticaudum, Phialophora cf. hyalina, and Morchella septimelata.</title>
        <authorList>
            <person name="Wingfield B.D."/>
            <person name="Bills G.F."/>
            <person name="Dong Y."/>
            <person name="Huang W."/>
            <person name="Nel W.J."/>
            <person name="Swalarsk-Parry B.S."/>
            <person name="Vaghefi N."/>
            <person name="Wilken P.M."/>
            <person name="An Z."/>
            <person name="de Beer Z.W."/>
            <person name="De Vos L."/>
            <person name="Chen L."/>
            <person name="Duong T.A."/>
            <person name="Gao Y."/>
            <person name="Hammerbacher A."/>
            <person name="Kikkert J.R."/>
            <person name="Li Y."/>
            <person name="Li H."/>
            <person name="Li K."/>
            <person name="Li Q."/>
            <person name="Liu X."/>
            <person name="Ma X."/>
            <person name="Naidoo K."/>
            <person name="Pethybridge S.J."/>
            <person name="Sun J."/>
            <person name="Steenkamp E.T."/>
            <person name="van der Nest M.A."/>
            <person name="van Wyk S."/>
            <person name="Wingfield M.J."/>
            <person name="Xiong C."/>
            <person name="Yue Q."/>
            <person name="Zhang X."/>
        </authorList>
    </citation>
    <scope>NUCLEOTIDE SEQUENCE [LARGE SCALE GENOMIC DNA]</scope>
    <source>
        <strain evidence="7 8">BP6252</strain>
    </source>
</reference>
<evidence type="ECO:0008006" key="9">
    <source>
        <dbReference type="Google" id="ProtNLM"/>
    </source>
</evidence>
<protein>
    <recommendedName>
        <fullName evidence="9">Carboxypeptidase S1</fullName>
    </recommendedName>
</protein>
<proteinExistence type="inferred from homology"/>
<evidence type="ECO:0000256" key="6">
    <source>
        <dbReference type="ARBA" id="ARBA00023180"/>
    </source>
</evidence>
<keyword evidence="3" id="KW-0645">Protease</keyword>
<gene>
    <name evidence="7" type="ORF">BP6252_11910</name>
</gene>
<dbReference type="EMBL" id="PDLM01000015">
    <property type="protein sequence ID" value="RDW60527.1"/>
    <property type="molecule type" value="Genomic_DNA"/>
</dbReference>
<dbReference type="STRING" id="1849047.A0A3D8QFM6"/>
<keyword evidence="4" id="KW-0732">Signal</keyword>
<evidence type="ECO:0000256" key="4">
    <source>
        <dbReference type="ARBA" id="ARBA00022729"/>
    </source>
</evidence>
<dbReference type="GO" id="GO:0006508">
    <property type="term" value="P:proteolysis"/>
    <property type="evidence" value="ECO:0007669"/>
    <property type="project" value="UniProtKB-KW"/>
</dbReference>
<keyword evidence="5" id="KW-0378">Hydrolase</keyword>
<keyword evidence="6" id="KW-0325">Glycoprotein</keyword>
<dbReference type="GO" id="GO:0000324">
    <property type="term" value="C:fungal-type vacuole"/>
    <property type="evidence" value="ECO:0007669"/>
    <property type="project" value="TreeGrafter"/>
</dbReference>
<dbReference type="Proteomes" id="UP000256645">
    <property type="component" value="Unassembled WGS sequence"/>
</dbReference>
<evidence type="ECO:0000256" key="2">
    <source>
        <dbReference type="ARBA" id="ARBA00022645"/>
    </source>
</evidence>